<feature type="transmembrane region" description="Helical" evidence="1">
    <location>
        <begin position="47"/>
        <end position="71"/>
    </location>
</feature>
<keyword evidence="1" id="KW-0812">Transmembrane</keyword>
<accession>A0A7U3ZL56</accession>
<name>A0A7U3ZL56_RUNSL</name>
<protein>
    <submittedName>
        <fullName evidence="2">Uncharacterized protein</fullName>
    </submittedName>
</protein>
<keyword evidence="1" id="KW-0472">Membrane</keyword>
<proteinExistence type="predicted"/>
<feature type="transmembrane region" description="Helical" evidence="1">
    <location>
        <begin position="16"/>
        <end position="35"/>
    </location>
</feature>
<evidence type="ECO:0000256" key="1">
    <source>
        <dbReference type="SAM" id="Phobius"/>
    </source>
</evidence>
<evidence type="ECO:0000313" key="2">
    <source>
        <dbReference type="EMBL" id="AEI49235.1"/>
    </source>
</evidence>
<gene>
    <name evidence="2" type="ordered locus">Runsl_2846</name>
</gene>
<keyword evidence="1" id="KW-1133">Transmembrane helix</keyword>
<sequence>MPAEFFVDNLRFSTSFYLYLGSNILAGYFILYYLFSKYFAREKYLSFFSATALWYFTVFTYFTLLLIQGIYGLNKVNAYSTSREDNPLLAFVDTFNEHGLGDISQVCPLYSRYFMNS</sequence>
<reference evidence="3" key="1">
    <citation type="submission" date="2011-06" db="EMBL/GenBank/DDBJ databases">
        <title>The complete genome of chromosome of Runella slithyformis DSM 19594.</title>
        <authorList>
            <consortium name="US DOE Joint Genome Institute (JGI-PGF)"/>
            <person name="Lucas S."/>
            <person name="Han J."/>
            <person name="Lapidus A."/>
            <person name="Bruce D."/>
            <person name="Goodwin L."/>
            <person name="Pitluck S."/>
            <person name="Peters L."/>
            <person name="Kyrpides N."/>
            <person name="Mavromatis K."/>
            <person name="Ivanova N."/>
            <person name="Ovchinnikova G."/>
            <person name="Zhang X."/>
            <person name="Misra M."/>
            <person name="Detter J.C."/>
            <person name="Tapia R."/>
            <person name="Han C."/>
            <person name="Land M."/>
            <person name="Hauser L."/>
            <person name="Markowitz V."/>
            <person name="Cheng J.-F."/>
            <person name="Hugenholtz P."/>
            <person name="Woyke T."/>
            <person name="Wu D."/>
            <person name="Tindall B."/>
            <person name="Faehrich R."/>
            <person name="Brambilla E."/>
            <person name="Klenk H.-P."/>
            <person name="Eisen J.A."/>
        </authorList>
    </citation>
    <scope>NUCLEOTIDE SEQUENCE [LARGE SCALE GENOMIC DNA]</scope>
    <source>
        <strain evidence="3">ATCC 29530 / DSM 19594 / LMG 11500 / NCIMB 11436 / LSU 4</strain>
    </source>
</reference>
<dbReference type="AlphaFoldDB" id="A0A7U3ZL56"/>
<evidence type="ECO:0000313" key="3">
    <source>
        <dbReference type="Proteomes" id="UP000000493"/>
    </source>
</evidence>
<reference evidence="2 3" key="2">
    <citation type="journal article" date="2012" name="Stand. Genomic Sci.">
        <title>Complete genome sequence of the aquatic bacterium Runella slithyformis type strain (LSU 4(T)).</title>
        <authorList>
            <person name="Copeland A."/>
            <person name="Zhang X."/>
            <person name="Misra M."/>
            <person name="Lapidus A."/>
            <person name="Nolan M."/>
            <person name="Lucas S."/>
            <person name="Deshpande S."/>
            <person name="Cheng J.F."/>
            <person name="Tapia R."/>
            <person name="Goodwin L.A."/>
            <person name="Pitluck S."/>
            <person name="Liolios K."/>
            <person name="Pagani I."/>
            <person name="Ivanova N."/>
            <person name="Mikhailova N."/>
            <person name="Pati A."/>
            <person name="Chen A."/>
            <person name="Palaniappan K."/>
            <person name="Land M."/>
            <person name="Hauser L."/>
            <person name="Pan C."/>
            <person name="Jeffries C.D."/>
            <person name="Detter J.C."/>
            <person name="Brambilla E.M."/>
            <person name="Rohde M."/>
            <person name="Djao O.D."/>
            <person name="Goker M."/>
            <person name="Sikorski J."/>
            <person name="Tindall B.J."/>
            <person name="Woyke T."/>
            <person name="Bristow J."/>
            <person name="Eisen J.A."/>
            <person name="Markowitz V."/>
            <person name="Hugenholtz P."/>
            <person name="Kyrpides N.C."/>
            <person name="Klenk H.P."/>
            <person name="Mavromatis K."/>
        </authorList>
    </citation>
    <scope>NUCLEOTIDE SEQUENCE [LARGE SCALE GENOMIC DNA]</scope>
    <source>
        <strain evidence="3">ATCC 29530 / DSM 19594 / LMG 11500 / NCIMB 11436 / LSU 4</strain>
    </source>
</reference>
<dbReference type="Proteomes" id="UP000000493">
    <property type="component" value="Chromosome"/>
</dbReference>
<dbReference type="KEGG" id="rsi:Runsl_2846"/>
<dbReference type="RefSeq" id="WP_013928544.1">
    <property type="nucleotide sequence ID" value="NC_015703.1"/>
</dbReference>
<dbReference type="EMBL" id="CP002859">
    <property type="protein sequence ID" value="AEI49235.1"/>
    <property type="molecule type" value="Genomic_DNA"/>
</dbReference>
<keyword evidence="3" id="KW-1185">Reference proteome</keyword>
<organism evidence="2 3">
    <name type="scientific">Runella slithyformis (strain ATCC 29530 / DSM 19594 / LMG 11500 / NCIMB 11436 / LSU 4)</name>
    <dbReference type="NCBI Taxonomy" id="761193"/>
    <lineage>
        <taxon>Bacteria</taxon>
        <taxon>Pseudomonadati</taxon>
        <taxon>Bacteroidota</taxon>
        <taxon>Cytophagia</taxon>
        <taxon>Cytophagales</taxon>
        <taxon>Spirosomataceae</taxon>
        <taxon>Runella</taxon>
    </lineage>
</organism>